<dbReference type="Gene3D" id="3.10.10.10">
    <property type="entry name" value="HIV Type 1 Reverse Transcriptase, subunit A, domain 1"/>
    <property type="match status" value="1"/>
</dbReference>
<dbReference type="Proteomes" id="UP000646827">
    <property type="component" value="Unassembled WGS sequence"/>
</dbReference>
<dbReference type="InterPro" id="IPR043128">
    <property type="entry name" value="Rev_trsase/Diguanyl_cyclase"/>
</dbReference>
<protein>
    <submittedName>
        <fullName evidence="2">Uncharacterized protein</fullName>
    </submittedName>
</protein>
<feature type="compositionally biased region" description="Low complexity" evidence="1">
    <location>
        <begin position="245"/>
        <end position="261"/>
    </location>
</feature>
<dbReference type="OrthoDB" id="2267579at2759"/>
<evidence type="ECO:0000256" key="1">
    <source>
        <dbReference type="SAM" id="MobiDB-lite"/>
    </source>
</evidence>
<dbReference type="InterPro" id="IPR043502">
    <property type="entry name" value="DNA/RNA_pol_sf"/>
</dbReference>
<sequence>MEQNINDGSSERVYTQDEMENIIRTIVSKIDDEKEARLSGLPIPVEISKAMANTPNQQKQDNFKKLKRDTKKYNLDEWTTPEKINKSVFPYLKRHTTETTQVVNTIYKITENTRFQARVAMEIYELLQLAFTTNNEETETIIKKCIEQSKRLAIFGLETARIQEREAREYADKALNIPNNIKHFENTEEDTKSRNAYSDEFLNTYHKAKFEQRLLQQVSTFRGGYRGNGHFQSRGNSRGLRVGIQQQQQQQYFSNNQQQQSKLPKQLVSNNQNSPNNYNIPTDGIAPGGRLQMFVPQWKKTTNHQWPLSVIQDGYQIPLIKNPILWRLRQIHLNSTEQMAANEAVEKFLQADIIELSPTQNTDFLSNFFTIQETNKRRPILDCQKINQYIQCQHFKMEGVPALRDIIETNDFICKLDLKDDFWDECQSTGVQQIDEVCNRTNEEIMDQTCLLPTRHLYPGHNKNRNDETYSSSNITFGKTRIPDKLSKKCINSITTARIPGLQGSGSDIISLSSELGCTNDLVPREQERTTIVARMDATEEWANDPEAQYKQRPPSYHSHTGFLDCFCTL</sequence>
<evidence type="ECO:0000313" key="2">
    <source>
        <dbReference type="EMBL" id="KAG2221680.1"/>
    </source>
</evidence>
<gene>
    <name evidence="2" type="ORF">INT45_002718</name>
</gene>
<organism evidence="2 3">
    <name type="scientific">Circinella minor</name>
    <dbReference type="NCBI Taxonomy" id="1195481"/>
    <lineage>
        <taxon>Eukaryota</taxon>
        <taxon>Fungi</taxon>
        <taxon>Fungi incertae sedis</taxon>
        <taxon>Mucoromycota</taxon>
        <taxon>Mucoromycotina</taxon>
        <taxon>Mucoromycetes</taxon>
        <taxon>Mucorales</taxon>
        <taxon>Lichtheimiaceae</taxon>
        <taxon>Circinella</taxon>
    </lineage>
</organism>
<reference evidence="2 3" key="1">
    <citation type="submission" date="2020-12" db="EMBL/GenBank/DDBJ databases">
        <title>Metabolic potential, ecology and presence of endohyphal bacteria is reflected in genomic diversity of Mucoromycotina.</title>
        <authorList>
            <person name="Muszewska A."/>
            <person name="Okrasinska A."/>
            <person name="Steczkiewicz K."/>
            <person name="Drgas O."/>
            <person name="Orlowska M."/>
            <person name="Perlinska-Lenart U."/>
            <person name="Aleksandrzak-Piekarczyk T."/>
            <person name="Szatraj K."/>
            <person name="Zielenkiewicz U."/>
            <person name="Pilsyk S."/>
            <person name="Malc E."/>
            <person name="Mieczkowski P."/>
            <person name="Kruszewska J.S."/>
            <person name="Biernat P."/>
            <person name="Pawlowska J."/>
        </authorList>
    </citation>
    <scope>NUCLEOTIDE SEQUENCE [LARGE SCALE GENOMIC DNA]</scope>
    <source>
        <strain evidence="2 3">CBS 142.35</strain>
    </source>
</reference>
<keyword evidence="3" id="KW-1185">Reference proteome</keyword>
<feature type="region of interest" description="Disordered" evidence="1">
    <location>
        <begin position="225"/>
        <end position="274"/>
    </location>
</feature>
<name>A0A8H7S2X2_9FUNG</name>
<dbReference type="SUPFAM" id="SSF56672">
    <property type="entry name" value="DNA/RNA polymerases"/>
    <property type="match status" value="1"/>
</dbReference>
<dbReference type="Gene3D" id="3.30.70.270">
    <property type="match status" value="1"/>
</dbReference>
<comment type="caution">
    <text evidence="2">The sequence shown here is derived from an EMBL/GenBank/DDBJ whole genome shotgun (WGS) entry which is preliminary data.</text>
</comment>
<dbReference type="AlphaFoldDB" id="A0A8H7S2X2"/>
<accession>A0A8H7S2X2</accession>
<dbReference type="EMBL" id="JAEPRB010000102">
    <property type="protein sequence ID" value="KAG2221680.1"/>
    <property type="molecule type" value="Genomic_DNA"/>
</dbReference>
<proteinExistence type="predicted"/>
<evidence type="ECO:0000313" key="3">
    <source>
        <dbReference type="Proteomes" id="UP000646827"/>
    </source>
</evidence>